<name>A0A7L3WQQ9_9GRUI</name>
<dbReference type="GO" id="GO:2000781">
    <property type="term" value="P:positive regulation of double-strand break repair"/>
    <property type="evidence" value="ECO:0007669"/>
    <property type="project" value="TreeGrafter"/>
</dbReference>
<feature type="domain" description="Coiled-coil SMC6 And NSE5 INteracting (CANIN)" evidence="3">
    <location>
        <begin position="639"/>
        <end position="1008"/>
    </location>
</feature>
<gene>
    <name evidence="4" type="primary">Slf2_1</name>
    <name evidence="4" type="ORF">ATLROG_R02578</name>
</gene>
<dbReference type="GO" id="GO:0006974">
    <property type="term" value="P:DNA damage response"/>
    <property type="evidence" value="ECO:0007669"/>
    <property type="project" value="TreeGrafter"/>
</dbReference>
<evidence type="ECO:0000256" key="1">
    <source>
        <dbReference type="ARBA" id="ARBA00010311"/>
    </source>
</evidence>
<dbReference type="Pfam" id="PF14816">
    <property type="entry name" value="CANIN"/>
    <property type="match status" value="1"/>
</dbReference>
<feature type="non-terminal residue" evidence="4">
    <location>
        <position position="1136"/>
    </location>
</feature>
<feature type="region of interest" description="Disordered" evidence="2">
    <location>
        <begin position="220"/>
        <end position="239"/>
    </location>
</feature>
<dbReference type="InterPro" id="IPR044276">
    <property type="entry name" value="CANIN_dom"/>
</dbReference>
<evidence type="ECO:0000313" key="5">
    <source>
        <dbReference type="Proteomes" id="UP000518911"/>
    </source>
</evidence>
<protein>
    <submittedName>
        <fullName evidence="4">SLF2 protein</fullName>
    </submittedName>
</protein>
<dbReference type="GO" id="GO:0005634">
    <property type="term" value="C:nucleus"/>
    <property type="evidence" value="ECO:0007669"/>
    <property type="project" value="TreeGrafter"/>
</dbReference>
<feature type="region of interest" description="Disordered" evidence="2">
    <location>
        <begin position="655"/>
        <end position="694"/>
    </location>
</feature>
<dbReference type="Proteomes" id="UP000518911">
    <property type="component" value="Unassembled WGS sequence"/>
</dbReference>
<evidence type="ECO:0000259" key="3">
    <source>
        <dbReference type="Pfam" id="PF14816"/>
    </source>
</evidence>
<feature type="compositionally biased region" description="Polar residues" evidence="2">
    <location>
        <begin position="330"/>
        <end position="341"/>
    </location>
</feature>
<evidence type="ECO:0000313" key="4">
    <source>
        <dbReference type="EMBL" id="NXV79088.1"/>
    </source>
</evidence>
<dbReference type="GO" id="GO:0035861">
    <property type="term" value="C:site of double-strand break"/>
    <property type="evidence" value="ECO:0007669"/>
    <property type="project" value="TreeGrafter"/>
</dbReference>
<evidence type="ECO:0000256" key="2">
    <source>
        <dbReference type="SAM" id="MobiDB-lite"/>
    </source>
</evidence>
<feature type="compositionally biased region" description="Basic and acidic residues" evidence="2">
    <location>
        <begin position="319"/>
        <end position="329"/>
    </location>
</feature>
<proteinExistence type="inferred from homology"/>
<accession>A0A7L3WQQ9</accession>
<organism evidence="4 5">
    <name type="scientific">Atlantisia rogersi</name>
    <name type="common">Inaccessible Island rail</name>
    <dbReference type="NCBI Taxonomy" id="2478892"/>
    <lineage>
        <taxon>Eukaryota</taxon>
        <taxon>Metazoa</taxon>
        <taxon>Chordata</taxon>
        <taxon>Craniata</taxon>
        <taxon>Vertebrata</taxon>
        <taxon>Euteleostomi</taxon>
        <taxon>Archelosauria</taxon>
        <taxon>Archosauria</taxon>
        <taxon>Dinosauria</taxon>
        <taxon>Saurischia</taxon>
        <taxon>Theropoda</taxon>
        <taxon>Coelurosauria</taxon>
        <taxon>Aves</taxon>
        <taxon>Neognathae</taxon>
        <taxon>Neoaves</taxon>
        <taxon>Gruiformes</taxon>
        <taxon>Rallidae</taxon>
        <taxon>Atlantisia</taxon>
    </lineage>
</organism>
<dbReference type="EMBL" id="VZUJ01091803">
    <property type="protein sequence ID" value="NXV79088.1"/>
    <property type="molecule type" value="Genomic_DNA"/>
</dbReference>
<reference evidence="4 5" key="1">
    <citation type="submission" date="2019-09" db="EMBL/GenBank/DDBJ databases">
        <title>Bird 10,000 Genomes (B10K) Project - Family phase.</title>
        <authorList>
            <person name="Zhang G."/>
        </authorList>
    </citation>
    <scope>NUCLEOTIDE SEQUENCE [LARGE SCALE GENOMIC DNA]</scope>
    <source>
        <strain evidence="4">OUT-0055</strain>
        <tissue evidence="4">Blood</tissue>
    </source>
</reference>
<comment type="caution">
    <text evidence="4">The sequence shown here is derived from an EMBL/GenBank/DDBJ whole genome shotgun (WGS) entry which is preliminary data.</text>
</comment>
<comment type="similarity">
    <text evidence="1">Belongs to the FAM178 family.</text>
</comment>
<dbReference type="PANTHER" id="PTHR16046">
    <property type="entry name" value="SMC5-SMC6 COMPLEX LOCALIZATION FACTOR 2"/>
    <property type="match status" value="1"/>
</dbReference>
<feature type="compositionally biased region" description="Basic and acidic residues" evidence="2">
    <location>
        <begin position="655"/>
        <end position="677"/>
    </location>
</feature>
<feature type="region of interest" description="Disordered" evidence="2">
    <location>
        <begin position="298"/>
        <end position="343"/>
    </location>
</feature>
<dbReference type="OrthoDB" id="6158547at2759"/>
<dbReference type="InterPro" id="IPR026161">
    <property type="entry name" value="FAM178"/>
</dbReference>
<keyword evidence="5" id="KW-1185">Reference proteome</keyword>
<dbReference type="PANTHER" id="PTHR16046:SF10">
    <property type="entry name" value="SMC5-SMC6 COMPLEX LOCALIZATION FACTOR PROTEIN 2"/>
    <property type="match status" value="1"/>
</dbReference>
<feature type="non-terminal residue" evidence="4">
    <location>
        <position position="1"/>
    </location>
</feature>
<dbReference type="AlphaFoldDB" id="A0A7L3WQQ9"/>
<feature type="compositionally biased region" description="Basic and acidic residues" evidence="2">
    <location>
        <begin position="685"/>
        <end position="694"/>
    </location>
</feature>
<dbReference type="GO" id="GO:1990166">
    <property type="term" value="P:protein localization to site of double-strand break"/>
    <property type="evidence" value="ECO:0007669"/>
    <property type="project" value="TreeGrafter"/>
</dbReference>
<sequence>RNQAITEFFKPVLKQDLVHKDRAVLGSPSKGNLKDVSVLHAEHFEKKLSSPKKVRRKKLSDQKPNKSLVVDAFQRGIEKKDRVDFLENGRACRALGSLYPKIVIKKLIIAGSYSSFLAKKDKTVKTEQGRNEKCLGVTRAPLSCGNSLEQKTDCMDLEDSSSDSDKWVSPSEADTLKACARNNGTANSTSLCQNPGLPMTLPCTPAESENRLSLEAVCRERKQKKHRMKESKPHSVKPFSGASVPYQVLVYFLFLKHFVDDPSQPKLKRVSKHETSSPNALRTPSEAVWKSQSVSSCLRAEMSSGQPKQTDFPGKRKRSDMNVDDDRSNQSEPSSLNSTSPAKCRSGGFLKNIHLKSTCGDVLQLMEAAVPPKHGSTLPEEYLNSSNEKNNCSSVSLLSSYSVHSPGKNSHTSVVDTKENQLQVANSRLFSVKPLPFSQEKNTVLPPFHHLTQTKGVKSHLQKAGLSQVLDAEKEQDGKRLERWAHSKAYSIQSSKSFSKIKERTLENASDSWSVEGSGRLALSETGKSVPHLLSFKEECMYSSYVSSQLSKELKDESTCKDKSELIGKSKSRFDSEDKNLECSPDDDDDEVFMPLQEILSSSHKPQVRTLEEPGLDHFSQDTVTPLLNLHISKPPGFSQVSYVNSLEHLLKEKEESKRVDELERQLQEDIQGRETDSSAEDEENSSRDGDLSEEHREFIKKFSVVADAIPDYHPGEDIFDLSTFGKVFNHHNLDLRNFHFIPQNPVEKLLLSSGVTQQLSLATNGILSSAYSCVLCPTPILKWLFQMMSVHPDYYVSTQILDRLMDITLKNAYISDEQSKPWIPSLADVSAVLVNMGVGFRSLFPLQHLQPNFNECGILRQMQETLCKQQRRGDLTSASPAFSSLLQTNLINVIKFLDFCSTVIQGGYSDQETLLLLLLLFKISLEKQLKQIPLIDFQCLFMKLLNSIKDWDAKMPELCLAVSELSSHHHNLLWLVQMVPSWTVRGRDLSRRLSLVIMSKLLDTQHTEIPEDGDKQMSLVHQFLVVMKPSNLLRKIRGGLGQQPADRDHLHADLEQEAYYLIYILLHLVSEASFFETVNSNQRQHLLKLCSALDKHIKCDIREDARLFYRSKVKDLVARIYGRWQDLIQSTRPTQ</sequence>